<evidence type="ECO:0000256" key="12">
    <source>
        <dbReference type="RuleBase" id="RU000483"/>
    </source>
</evidence>
<feature type="transmembrane region" description="Helical" evidence="11">
    <location>
        <begin position="219"/>
        <end position="239"/>
    </location>
</feature>
<keyword evidence="11" id="KW-1003">Cell membrane</keyword>
<dbReference type="AlphaFoldDB" id="E8UZJ0"/>
<evidence type="ECO:0000256" key="1">
    <source>
        <dbReference type="ARBA" id="ARBA00004141"/>
    </source>
</evidence>
<dbReference type="Gene3D" id="1.20.120.220">
    <property type="entry name" value="ATP synthase, F0 complex, subunit A"/>
    <property type="match status" value="1"/>
</dbReference>
<dbReference type="GO" id="GO:0005886">
    <property type="term" value="C:plasma membrane"/>
    <property type="evidence" value="ECO:0007669"/>
    <property type="project" value="UniProtKB-SubCell"/>
</dbReference>
<evidence type="ECO:0000256" key="4">
    <source>
        <dbReference type="ARBA" id="ARBA00022547"/>
    </source>
</evidence>
<feature type="transmembrane region" description="Helical" evidence="11">
    <location>
        <begin position="192"/>
        <end position="213"/>
    </location>
</feature>
<gene>
    <name evidence="11" type="primary">atpB</name>
    <name evidence="13" type="ordered locus">AciPR4_2490</name>
</gene>
<dbReference type="Proteomes" id="UP000006844">
    <property type="component" value="Chromosome"/>
</dbReference>
<evidence type="ECO:0000256" key="6">
    <source>
        <dbReference type="ARBA" id="ARBA00022781"/>
    </source>
</evidence>
<dbReference type="PRINTS" id="PR00123">
    <property type="entry name" value="ATPASEA"/>
</dbReference>
<protein>
    <recommendedName>
        <fullName evidence="11 12">ATP synthase subunit a</fullName>
    </recommendedName>
    <alternativeName>
        <fullName evidence="11">ATP synthase F0 sector subunit a</fullName>
    </alternativeName>
    <alternativeName>
        <fullName evidence="11">F-ATPase subunit 6</fullName>
    </alternativeName>
</protein>
<evidence type="ECO:0000256" key="2">
    <source>
        <dbReference type="ARBA" id="ARBA00006810"/>
    </source>
</evidence>
<dbReference type="NCBIfam" id="TIGR01131">
    <property type="entry name" value="ATP_synt_6_or_A"/>
    <property type="match status" value="1"/>
</dbReference>
<dbReference type="Pfam" id="PF00119">
    <property type="entry name" value="ATP-synt_A"/>
    <property type="match status" value="1"/>
</dbReference>
<dbReference type="PANTHER" id="PTHR42823:SF3">
    <property type="entry name" value="ATP SYNTHASE SUBUNIT A, CHLOROPLASTIC"/>
    <property type="match status" value="1"/>
</dbReference>
<dbReference type="CDD" id="cd00310">
    <property type="entry name" value="ATP-synt_Fo_a_6"/>
    <property type="match status" value="1"/>
</dbReference>
<feature type="transmembrane region" description="Helical" evidence="11">
    <location>
        <begin position="160"/>
        <end position="180"/>
    </location>
</feature>
<dbReference type="GO" id="GO:0045259">
    <property type="term" value="C:proton-transporting ATP synthase complex"/>
    <property type="evidence" value="ECO:0007669"/>
    <property type="project" value="UniProtKB-KW"/>
</dbReference>
<reference evidence="13 14" key="1">
    <citation type="journal article" date="2012" name="Stand. Genomic Sci.">
        <title>Complete genome sequence of Terriglobus saanensis type strain SP1PR4(T), an Acidobacteria from tundra soil.</title>
        <authorList>
            <person name="Rawat S.R."/>
            <person name="Mannisto M.K."/>
            <person name="Starovoytov V."/>
            <person name="Goodwin L."/>
            <person name="Nolan M."/>
            <person name="Hauser L."/>
            <person name="Land M."/>
            <person name="Davenport K.W."/>
            <person name="Woyke T."/>
            <person name="Haggblom M.M."/>
        </authorList>
    </citation>
    <scope>NUCLEOTIDE SEQUENCE</scope>
    <source>
        <strain evidence="14">ATCC BAA-1853 / DSM 23119 / SP1PR4</strain>
    </source>
</reference>
<evidence type="ECO:0000256" key="11">
    <source>
        <dbReference type="HAMAP-Rule" id="MF_01393"/>
    </source>
</evidence>
<dbReference type="RefSeq" id="WP_013569003.1">
    <property type="nucleotide sequence ID" value="NC_014963.1"/>
</dbReference>
<evidence type="ECO:0000256" key="9">
    <source>
        <dbReference type="ARBA" id="ARBA00023136"/>
    </source>
</evidence>
<feature type="transmembrane region" description="Helical" evidence="11">
    <location>
        <begin position="96"/>
        <end position="116"/>
    </location>
</feature>
<comment type="similarity">
    <text evidence="2 11 12">Belongs to the ATPase A chain family.</text>
</comment>
<keyword evidence="8 11" id="KW-0406">Ion transport</keyword>
<dbReference type="InterPro" id="IPR023011">
    <property type="entry name" value="ATP_synth_F0_asu_AS"/>
</dbReference>
<sequence length="243" mass="26659">MPEQLLLTQFLNHHLAAPVDALLRAVHVHPVYPEAPISNAVAMELIVMAILLAYFVIVRMTLSVEKPGPAQQLAEMTHEFVSGQGESIVGHGYERFTAYLTAIFLFILLSNLLGLVPGLESPTANPVVPLGLAIATFAYYHYHGIRENGGGYVKQFLGPVWWLSPLMLLIEIVSHFARVLSLTVRLWANMLAGDLLTLAFFSLVPIGIPLVFLGLHLGVAVIQAYVFMLLATVYLSLAVSHEH</sequence>
<evidence type="ECO:0000313" key="14">
    <source>
        <dbReference type="Proteomes" id="UP000006844"/>
    </source>
</evidence>
<keyword evidence="9 11" id="KW-0472">Membrane</keyword>
<accession>E8UZJ0</accession>
<feature type="transmembrane region" description="Helical" evidence="11">
    <location>
        <begin position="40"/>
        <end position="58"/>
    </location>
</feature>
<comment type="subunit">
    <text evidence="11">F-type ATPases have 2 components, CF(1) - the catalytic core - and CF(0) - the membrane proton channel. CF(1) has five subunits: alpha(3), beta(3), gamma(1), delta(1), epsilon(1). CF(0) has three main subunits: a(1), b(2) and c(9-12). The alpha and beta chains form an alternating ring which encloses part of the gamma chain. CF(1) is attached to CF(0) by a central stalk formed by the gamma and epsilon chains, while a peripheral stalk is formed by the delta and b chains.</text>
</comment>
<evidence type="ECO:0000256" key="8">
    <source>
        <dbReference type="ARBA" id="ARBA00023065"/>
    </source>
</evidence>
<organism evidence="13 14">
    <name type="scientific">Terriglobus saanensis (strain ATCC BAA-1853 / DSM 23119 / SP1PR4)</name>
    <dbReference type="NCBI Taxonomy" id="401053"/>
    <lineage>
        <taxon>Bacteria</taxon>
        <taxon>Pseudomonadati</taxon>
        <taxon>Acidobacteriota</taxon>
        <taxon>Terriglobia</taxon>
        <taxon>Terriglobales</taxon>
        <taxon>Acidobacteriaceae</taxon>
        <taxon>Terriglobus</taxon>
    </lineage>
</organism>
<evidence type="ECO:0000256" key="3">
    <source>
        <dbReference type="ARBA" id="ARBA00022448"/>
    </source>
</evidence>
<keyword evidence="14" id="KW-1185">Reference proteome</keyword>
<dbReference type="PROSITE" id="PS00449">
    <property type="entry name" value="ATPASE_A"/>
    <property type="match status" value="1"/>
</dbReference>
<keyword evidence="3 11" id="KW-0813">Transport</keyword>
<dbReference type="HOGENOM" id="CLU_041018_2_2_0"/>
<dbReference type="SUPFAM" id="SSF81336">
    <property type="entry name" value="F1F0 ATP synthase subunit A"/>
    <property type="match status" value="1"/>
</dbReference>
<dbReference type="InterPro" id="IPR045082">
    <property type="entry name" value="ATP_syn_F0_a_bact/chloroplast"/>
</dbReference>
<comment type="subcellular location">
    <subcellularLocation>
        <location evidence="11">Cell inner membrane</location>
        <topology evidence="11">Multi-pass membrane protein</topology>
    </subcellularLocation>
    <subcellularLocation>
        <location evidence="12">Cell membrane</location>
        <topology evidence="12">Multi-pass membrane protein</topology>
    </subcellularLocation>
    <subcellularLocation>
        <location evidence="1">Membrane</location>
        <topology evidence="1">Multi-pass membrane protein</topology>
    </subcellularLocation>
</comment>
<evidence type="ECO:0000256" key="5">
    <source>
        <dbReference type="ARBA" id="ARBA00022692"/>
    </source>
</evidence>
<dbReference type="InterPro" id="IPR035908">
    <property type="entry name" value="F0_ATP_A_sf"/>
</dbReference>
<dbReference type="OrthoDB" id="9789241at2"/>
<dbReference type="GO" id="GO:0042777">
    <property type="term" value="P:proton motive force-driven plasma membrane ATP synthesis"/>
    <property type="evidence" value="ECO:0007669"/>
    <property type="project" value="TreeGrafter"/>
</dbReference>
<keyword evidence="4 11" id="KW-0138">CF(0)</keyword>
<keyword evidence="5 11" id="KW-0812">Transmembrane</keyword>
<evidence type="ECO:0000313" key="13">
    <source>
        <dbReference type="EMBL" id="ADV83270.1"/>
    </source>
</evidence>
<evidence type="ECO:0000256" key="7">
    <source>
        <dbReference type="ARBA" id="ARBA00022989"/>
    </source>
</evidence>
<name>E8UZJ0_TERSS</name>
<keyword evidence="6 11" id="KW-0375">Hydrogen ion transport</keyword>
<dbReference type="GO" id="GO:0046933">
    <property type="term" value="F:proton-transporting ATP synthase activity, rotational mechanism"/>
    <property type="evidence" value="ECO:0007669"/>
    <property type="project" value="UniProtKB-UniRule"/>
</dbReference>
<dbReference type="eggNOG" id="COG0356">
    <property type="taxonomic scope" value="Bacteria"/>
</dbReference>
<dbReference type="PANTHER" id="PTHR42823">
    <property type="entry name" value="ATP SYNTHASE SUBUNIT A, CHLOROPLASTIC"/>
    <property type="match status" value="1"/>
</dbReference>
<dbReference type="STRING" id="401053.AciPR4_2490"/>
<keyword evidence="11" id="KW-0997">Cell inner membrane</keyword>
<dbReference type="InterPro" id="IPR000568">
    <property type="entry name" value="ATP_synth_F0_asu"/>
</dbReference>
<keyword evidence="7 11" id="KW-1133">Transmembrane helix</keyword>
<evidence type="ECO:0000256" key="10">
    <source>
        <dbReference type="ARBA" id="ARBA00023310"/>
    </source>
</evidence>
<comment type="function">
    <text evidence="11 12">Key component of the proton channel; it plays a direct role in the translocation of protons across the membrane.</text>
</comment>
<keyword evidence="10 11" id="KW-0066">ATP synthesis</keyword>
<dbReference type="EMBL" id="CP002467">
    <property type="protein sequence ID" value="ADV83270.1"/>
    <property type="molecule type" value="Genomic_DNA"/>
</dbReference>
<dbReference type="HAMAP" id="MF_01393">
    <property type="entry name" value="ATP_synth_a_bact"/>
    <property type="match status" value="1"/>
</dbReference>
<dbReference type="KEGG" id="tsa:AciPR4_2490"/>
<proteinExistence type="inferred from homology"/>